<feature type="non-terminal residue" evidence="1">
    <location>
        <position position="109"/>
    </location>
</feature>
<keyword evidence="2" id="KW-1185">Reference proteome</keyword>
<dbReference type="Proteomes" id="UP000789342">
    <property type="component" value="Unassembled WGS sequence"/>
</dbReference>
<comment type="caution">
    <text evidence="1">The sequence shown here is derived from an EMBL/GenBank/DDBJ whole genome shotgun (WGS) entry which is preliminary data.</text>
</comment>
<name>A0A9N9I6Z4_9GLOM</name>
<dbReference type="EMBL" id="CAJVPV010023662">
    <property type="protein sequence ID" value="CAG8724344.1"/>
    <property type="molecule type" value="Genomic_DNA"/>
</dbReference>
<sequence>MSKTNKIDINNLDLDCLYTLEEFEFINNQLKTHTLEIEGQPVNLFDFDRNRKLIPMPQSPFSRELGGFNFAVGGVETIRASNVAYITKETKNQLDEFQNWSFKDDPFIS</sequence>
<accession>A0A9N9I6Z4</accession>
<proteinExistence type="predicted"/>
<evidence type="ECO:0000313" key="1">
    <source>
        <dbReference type="EMBL" id="CAG8724344.1"/>
    </source>
</evidence>
<evidence type="ECO:0000313" key="2">
    <source>
        <dbReference type="Proteomes" id="UP000789342"/>
    </source>
</evidence>
<dbReference type="OrthoDB" id="88517at2759"/>
<dbReference type="AlphaFoldDB" id="A0A9N9I6Z4"/>
<organism evidence="1 2">
    <name type="scientific">Acaulospora morrowiae</name>
    <dbReference type="NCBI Taxonomy" id="94023"/>
    <lineage>
        <taxon>Eukaryota</taxon>
        <taxon>Fungi</taxon>
        <taxon>Fungi incertae sedis</taxon>
        <taxon>Mucoromycota</taxon>
        <taxon>Glomeromycotina</taxon>
        <taxon>Glomeromycetes</taxon>
        <taxon>Diversisporales</taxon>
        <taxon>Acaulosporaceae</taxon>
        <taxon>Acaulospora</taxon>
    </lineage>
</organism>
<gene>
    <name evidence="1" type="ORF">AMORRO_LOCUS13546</name>
</gene>
<reference evidence="1" key="1">
    <citation type="submission" date="2021-06" db="EMBL/GenBank/DDBJ databases">
        <authorList>
            <person name="Kallberg Y."/>
            <person name="Tangrot J."/>
            <person name="Rosling A."/>
        </authorList>
    </citation>
    <scope>NUCLEOTIDE SEQUENCE</scope>
    <source>
        <strain evidence="1">CL551</strain>
    </source>
</reference>
<protein>
    <submittedName>
        <fullName evidence="1">8372_t:CDS:1</fullName>
    </submittedName>
</protein>